<accession>A0A645BG40</accession>
<comment type="caution">
    <text evidence="1">The sequence shown here is derived from an EMBL/GenBank/DDBJ whole genome shotgun (WGS) entry which is preliminary data.</text>
</comment>
<dbReference type="AlphaFoldDB" id="A0A645BG40"/>
<proteinExistence type="predicted"/>
<reference evidence="1" key="1">
    <citation type="submission" date="2019-08" db="EMBL/GenBank/DDBJ databases">
        <authorList>
            <person name="Kucharzyk K."/>
            <person name="Murdoch R.W."/>
            <person name="Higgins S."/>
            <person name="Loffler F."/>
        </authorList>
    </citation>
    <scope>NUCLEOTIDE SEQUENCE</scope>
</reference>
<protein>
    <submittedName>
        <fullName evidence="1">Uncharacterized protein</fullName>
    </submittedName>
</protein>
<dbReference type="EMBL" id="VSSQ01019774">
    <property type="protein sequence ID" value="MPM64106.1"/>
    <property type="molecule type" value="Genomic_DNA"/>
</dbReference>
<name>A0A645BG40_9ZZZZ</name>
<organism evidence="1">
    <name type="scientific">bioreactor metagenome</name>
    <dbReference type="NCBI Taxonomy" id="1076179"/>
    <lineage>
        <taxon>unclassified sequences</taxon>
        <taxon>metagenomes</taxon>
        <taxon>ecological metagenomes</taxon>
    </lineage>
</organism>
<evidence type="ECO:0000313" key="1">
    <source>
        <dbReference type="EMBL" id="MPM64106.1"/>
    </source>
</evidence>
<gene>
    <name evidence="1" type="ORF">SDC9_110992</name>
</gene>
<sequence>MGMFRDLVSMIFGIDEDTKIDNTVARPFKNGTAHVPCLQDKTIEEMEKVVQPADIYKSPDDFKTVIELIENHGRDSAYFVNKSFPAKYVVPNADFSEWIVNRIRNNDLASVDRLIYEIRRDAFDLQKEVSIRAAKERIEGNSLTIRSMRDLSNICCSTDEGYSADFMAAIALMTLNGALTPNKYSWGRVYNYLGAVMFPYKATIDADNFLETMRENYNILTEYSNEGSIQKSELSLRLPRELIPIGETLKTLPFSARCKFFEILGCYSYSTDRLGASDIYVDPQLVKSGLLIKNEDEILTLKSCTKNKLLSYTTDCQEPHIRQSWSKDKIVSEILKSYPSIAKQIVEETYVFIIPDSVMKVKEKISKHMENAQNFYRNFVLATEELEEDDNFDNL</sequence>